<dbReference type="PROSITE" id="PS00109">
    <property type="entry name" value="PROTEIN_KINASE_TYR"/>
    <property type="match status" value="1"/>
</dbReference>
<dbReference type="Pfam" id="PF05383">
    <property type="entry name" value="La"/>
    <property type="match status" value="1"/>
</dbReference>
<accession>A0A9E7EZN3</accession>
<feature type="compositionally biased region" description="Basic and acidic residues" evidence="12">
    <location>
        <begin position="100"/>
        <end position="109"/>
    </location>
</feature>
<dbReference type="FunFam" id="1.25.40.20:FF:000211">
    <property type="entry name" value="Integrin-linked protein kinase 1"/>
    <property type="match status" value="1"/>
</dbReference>
<dbReference type="FunFam" id="1.10.10.10:FF:000158">
    <property type="entry name" value="La ribonucleoprotein domain family member 7"/>
    <property type="match status" value="1"/>
</dbReference>
<dbReference type="SUPFAM" id="SSF54928">
    <property type="entry name" value="RNA-binding domain, RBD"/>
    <property type="match status" value="1"/>
</dbReference>
<feature type="region of interest" description="Disordered" evidence="12">
    <location>
        <begin position="96"/>
        <end position="118"/>
    </location>
</feature>
<dbReference type="SUPFAM" id="SSF48403">
    <property type="entry name" value="Ankyrin repeat"/>
    <property type="match status" value="1"/>
</dbReference>
<dbReference type="OrthoDB" id="435402at2759"/>
<dbReference type="Pfam" id="PF12796">
    <property type="entry name" value="Ank_2"/>
    <property type="match status" value="1"/>
</dbReference>
<feature type="region of interest" description="Disordered" evidence="12">
    <location>
        <begin position="352"/>
        <end position="407"/>
    </location>
</feature>
<feature type="compositionally biased region" description="Low complexity" evidence="12">
    <location>
        <begin position="25"/>
        <end position="34"/>
    </location>
</feature>
<dbReference type="GO" id="GO:1990904">
    <property type="term" value="C:ribonucleoprotein complex"/>
    <property type="evidence" value="ECO:0007669"/>
    <property type="project" value="InterPro"/>
</dbReference>
<dbReference type="Gene3D" id="1.10.10.10">
    <property type="entry name" value="Winged helix-like DNA-binding domain superfamily/Winged helix DNA-binding domain"/>
    <property type="match status" value="1"/>
</dbReference>
<organism evidence="16 17">
    <name type="scientific">Musa troglodytarum</name>
    <name type="common">fe'i banana</name>
    <dbReference type="NCBI Taxonomy" id="320322"/>
    <lineage>
        <taxon>Eukaryota</taxon>
        <taxon>Viridiplantae</taxon>
        <taxon>Streptophyta</taxon>
        <taxon>Embryophyta</taxon>
        <taxon>Tracheophyta</taxon>
        <taxon>Spermatophyta</taxon>
        <taxon>Magnoliopsida</taxon>
        <taxon>Liliopsida</taxon>
        <taxon>Zingiberales</taxon>
        <taxon>Musaceae</taxon>
        <taxon>Musa</taxon>
    </lineage>
</organism>
<evidence type="ECO:0000313" key="16">
    <source>
        <dbReference type="EMBL" id="URD86006.1"/>
    </source>
</evidence>
<dbReference type="InterPro" id="IPR000719">
    <property type="entry name" value="Prot_kinase_dom"/>
</dbReference>
<dbReference type="InterPro" id="IPR012677">
    <property type="entry name" value="Nucleotide-bd_a/b_plait_sf"/>
</dbReference>
<dbReference type="InterPro" id="IPR036770">
    <property type="entry name" value="Ankyrin_rpt-contain_sf"/>
</dbReference>
<dbReference type="PANTHER" id="PTHR44329">
    <property type="entry name" value="SERINE/THREONINE-PROTEIN KINASE TNNI3K-RELATED"/>
    <property type="match status" value="1"/>
</dbReference>
<dbReference type="PROSITE" id="PS50088">
    <property type="entry name" value="ANK_REPEAT"/>
    <property type="match status" value="1"/>
</dbReference>
<dbReference type="PROSITE" id="PS50011">
    <property type="entry name" value="PROTEIN_KINASE_DOM"/>
    <property type="match status" value="1"/>
</dbReference>
<keyword evidence="17" id="KW-1185">Reference proteome</keyword>
<dbReference type="InterPro" id="IPR002344">
    <property type="entry name" value="Lupus_La"/>
</dbReference>
<dbReference type="InterPro" id="IPR051681">
    <property type="entry name" value="Ser/Thr_Kinases-Pseudokinases"/>
</dbReference>
<dbReference type="FunFam" id="3.30.200.20:FF:000180">
    <property type="entry name" value="serine/threonine-protein kinase STY46-like"/>
    <property type="match status" value="1"/>
</dbReference>
<dbReference type="InterPro" id="IPR002110">
    <property type="entry name" value="Ankyrin_rpt"/>
</dbReference>
<dbReference type="AlphaFoldDB" id="A0A9E7EZN3"/>
<dbReference type="Gene3D" id="1.25.40.20">
    <property type="entry name" value="Ankyrin repeat-containing domain"/>
    <property type="match status" value="1"/>
</dbReference>
<feature type="domain" description="HTH La-type RNA-binding" evidence="15">
    <location>
        <begin position="119"/>
        <end position="210"/>
    </location>
</feature>
<dbReference type="PROSITE" id="PS50102">
    <property type="entry name" value="RRM"/>
    <property type="match status" value="1"/>
</dbReference>
<dbReference type="InterPro" id="IPR011009">
    <property type="entry name" value="Kinase-like_dom_sf"/>
</dbReference>
<evidence type="ECO:0000313" key="17">
    <source>
        <dbReference type="Proteomes" id="UP001055439"/>
    </source>
</evidence>
<feature type="repeat" description="ANK" evidence="10">
    <location>
        <begin position="599"/>
        <end position="631"/>
    </location>
</feature>
<keyword evidence="7" id="KW-0067">ATP-binding</keyword>
<evidence type="ECO:0000256" key="7">
    <source>
        <dbReference type="ARBA" id="ARBA00022840"/>
    </source>
</evidence>
<keyword evidence="6 16" id="KW-0418">Kinase</keyword>
<evidence type="ECO:0000256" key="6">
    <source>
        <dbReference type="ARBA" id="ARBA00022777"/>
    </source>
</evidence>
<dbReference type="EMBL" id="CP097504">
    <property type="protein sequence ID" value="URD86006.1"/>
    <property type="molecule type" value="Genomic_DNA"/>
</dbReference>
<feature type="domain" description="RRM" evidence="14">
    <location>
        <begin position="217"/>
        <end position="308"/>
    </location>
</feature>
<feature type="compositionally biased region" description="Basic residues" evidence="12">
    <location>
        <begin position="370"/>
        <end position="385"/>
    </location>
</feature>
<dbReference type="GO" id="GO:0003723">
    <property type="term" value="F:RNA binding"/>
    <property type="evidence" value="ECO:0007669"/>
    <property type="project" value="UniProtKB-UniRule"/>
</dbReference>
<evidence type="ECO:0000256" key="11">
    <source>
        <dbReference type="PROSITE-ProRule" id="PRU00332"/>
    </source>
</evidence>
<dbReference type="Gene3D" id="3.30.70.330">
    <property type="match status" value="1"/>
</dbReference>
<dbReference type="InterPro" id="IPR000504">
    <property type="entry name" value="RRM_dom"/>
</dbReference>
<keyword evidence="10" id="KW-0040">ANK repeat</keyword>
<feature type="region of interest" description="Disordered" evidence="12">
    <location>
        <begin position="1"/>
        <end position="34"/>
    </location>
</feature>
<dbReference type="InterPro" id="IPR006630">
    <property type="entry name" value="La_HTH"/>
</dbReference>
<dbReference type="Gene3D" id="1.10.510.10">
    <property type="entry name" value="Transferase(Phosphotransferase) domain 1"/>
    <property type="match status" value="1"/>
</dbReference>
<reference evidence="16" key="1">
    <citation type="submission" date="2022-05" db="EMBL/GenBank/DDBJ databases">
        <title>The Musa troglodytarum L. genome provides insights into the mechanism of non-climacteric behaviour and enrichment of carotenoids.</title>
        <authorList>
            <person name="Wang J."/>
        </authorList>
    </citation>
    <scope>NUCLEOTIDE SEQUENCE</scope>
    <source>
        <tissue evidence="16">Leaf</tissue>
    </source>
</reference>
<evidence type="ECO:0000256" key="10">
    <source>
        <dbReference type="PROSITE-ProRule" id="PRU00023"/>
    </source>
</evidence>
<dbReference type="InterPro" id="IPR001245">
    <property type="entry name" value="Ser-Thr/Tyr_kinase_cat_dom"/>
</dbReference>
<protein>
    <submittedName>
        <fullName evidence="16">Serine threonine protein kinase</fullName>
    </submittedName>
</protein>
<evidence type="ECO:0000259" key="15">
    <source>
        <dbReference type="PROSITE" id="PS50961"/>
    </source>
</evidence>
<evidence type="ECO:0000256" key="9">
    <source>
        <dbReference type="ARBA" id="ARBA00023242"/>
    </source>
</evidence>
<evidence type="ECO:0000256" key="8">
    <source>
        <dbReference type="ARBA" id="ARBA00022884"/>
    </source>
</evidence>
<dbReference type="Pfam" id="PF07714">
    <property type="entry name" value="PK_Tyr_Ser-Thr"/>
    <property type="match status" value="1"/>
</dbReference>
<comment type="function">
    <text evidence="1">Transcriptional regulator.</text>
</comment>
<evidence type="ECO:0000256" key="1">
    <source>
        <dbReference type="ARBA" id="ARBA00002339"/>
    </source>
</evidence>
<dbReference type="SMART" id="SM00248">
    <property type="entry name" value="ANK"/>
    <property type="match status" value="2"/>
</dbReference>
<keyword evidence="9" id="KW-0539">Nucleus</keyword>
<keyword evidence="4" id="KW-0808">Transferase</keyword>
<sequence length="995" mass="109308">MAEDMDDQTPEITEDGRSSPGSSDPALPRALSSSRLNARAAEFVPRTAPIRHGHAPAARPVMHVFHQTPPSAACFGPGPSSFEYYGGGGAGAGAGAGGFGEHEGAHTGDDPDLSSSAGDGLSDEVIQKITKQVEYYFSDANLATTEHLMRFITKDPEGFVPISVVAAFKKIKALVHNNTQLAMALQTSTKLVVSDDGKKVRRQQPFNESDMEELQSRIVMAENLPEDHCYQNLMKVFSSVGSVKTIRTCYPQPSNGAAAATNRPTKLEMHFGNRLHAFVEYETVEDAEKAVAELNNEKNWRSGLRVRVFPKLLTKHGQGRGRKVHEAEFTGEEDVSTLNEKQVEDAYHTAEVLHEQESVDSFNDKDGTVRRGRGRSRGGRGRGRGQHLNNNRVGGHAVGTPPSSHHLIQSEREQPVGANKQPPGPRMPDGTRGFTMGRGKPVVPTTPADTGSSISAMISIPLPGSRALLGPIRSCFRLRIKDCVLTGSGALILAEMDAVAALKRGVSRQFSLGSLSRSRFSFGRHASLDPRLANARRFAFGRQSSLDPNRRSPVKGEQVGVPENLDATMQLLFLACQGDAKGVEDLLKDGVDVNSIDLDGRTALHIAACEGHVDVVKLLLSFRANIDARDRWGSTAAADAKHYGNAEVYDILKARGAKTPKARKTPMAVSNPQDVPEYELNPAELYFRQAKWNGIKVSVKMLEQDAYSDPDTINAFKNELTLMQKVRHPNLVQFVGAVTQNIPMMIVYEYLPKGDLGSYLKKKGRPKGLNYLHECKPDPIVHCDLRPKNIFLDDGGQLKVAGFGLTKISKLSPDRCKLAHPMAHIDSLYIAPELYKNEIFDRSVDAFSFSLILYEMIEGVPVFHPKAPGDVAQMICLEGIRPILKTKSKAYPPDLNELIEECWNPQPVVRPTFSEIILRLDKIQADGKKTLSFPGNNEAAFVGLHYVPSCCNTRDKQPWLLRLMRMVQRFHDHQKWGCCAKEMAAMTQSPAPTEN</sequence>
<evidence type="ECO:0000256" key="5">
    <source>
        <dbReference type="ARBA" id="ARBA00022741"/>
    </source>
</evidence>
<dbReference type="CDD" id="cd08033">
    <property type="entry name" value="LARP_6"/>
    <property type="match status" value="1"/>
</dbReference>
<name>A0A9E7EZN3_9LILI</name>
<feature type="domain" description="Protein kinase" evidence="13">
    <location>
        <begin position="637"/>
        <end position="923"/>
    </location>
</feature>
<dbReference type="PROSITE" id="PS50961">
    <property type="entry name" value="HTH_LA"/>
    <property type="match status" value="1"/>
</dbReference>
<comment type="subcellular location">
    <subcellularLocation>
        <location evidence="2">Nucleus</location>
    </subcellularLocation>
</comment>
<evidence type="ECO:0000259" key="13">
    <source>
        <dbReference type="PROSITE" id="PS50011"/>
    </source>
</evidence>
<keyword evidence="5" id="KW-0547">Nucleotide-binding</keyword>
<dbReference type="Proteomes" id="UP001055439">
    <property type="component" value="Chromosome 2"/>
</dbReference>
<dbReference type="InterPro" id="IPR036388">
    <property type="entry name" value="WH-like_DNA-bd_sf"/>
</dbReference>
<dbReference type="PROSITE" id="PS50297">
    <property type="entry name" value="ANK_REP_REGION"/>
    <property type="match status" value="1"/>
</dbReference>
<dbReference type="SUPFAM" id="SSF56112">
    <property type="entry name" value="Protein kinase-like (PK-like)"/>
    <property type="match status" value="1"/>
</dbReference>
<gene>
    <name evidence="16" type="ORF">MUK42_27536</name>
</gene>
<dbReference type="GO" id="GO:0005524">
    <property type="term" value="F:ATP binding"/>
    <property type="evidence" value="ECO:0007669"/>
    <property type="project" value="UniProtKB-KW"/>
</dbReference>
<comment type="similarity">
    <text evidence="3">Belongs to the protein kinase superfamily. TKL Ser/Thr protein kinase family.</text>
</comment>
<feature type="compositionally biased region" description="Acidic residues" evidence="12">
    <location>
        <begin position="1"/>
        <end position="13"/>
    </location>
</feature>
<dbReference type="SMART" id="SM00715">
    <property type="entry name" value="LA"/>
    <property type="match status" value="1"/>
</dbReference>
<dbReference type="Gene3D" id="3.30.200.20">
    <property type="entry name" value="Phosphorylase Kinase, domain 1"/>
    <property type="match status" value="1"/>
</dbReference>
<dbReference type="PRINTS" id="PR00302">
    <property type="entry name" value="LUPUSLA"/>
</dbReference>
<evidence type="ECO:0000256" key="2">
    <source>
        <dbReference type="ARBA" id="ARBA00004123"/>
    </source>
</evidence>
<dbReference type="InterPro" id="IPR008266">
    <property type="entry name" value="Tyr_kinase_AS"/>
</dbReference>
<dbReference type="PANTHER" id="PTHR44329:SF7">
    <property type="entry name" value="OS02G0608500 PROTEIN"/>
    <property type="match status" value="1"/>
</dbReference>
<dbReference type="CDD" id="cd12288">
    <property type="entry name" value="RRM_La_like_plant"/>
    <property type="match status" value="1"/>
</dbReference>
<evidence type="ECO:0000259" key="14">
    <source>
        <dbReference type="PROSITE" id="PS50102"/>
    </source>
</evidence>
<evidence type="ECO:0000256" key="3">
    <source>
        <dbReference type="ARBA" id="ARBA00005843"/>
    </source>
</evidence>
<dbReference type="GO" id="GO:0006396">
    <property type="term" value="P:RNA processing"/>
    <property type="evidence" value="ECO:0007669"/>
    <property type="project" value="InterPro"/>
</dbReference>
<dbReference type="InterPro" id="IPR036390">
    <property type="entry name" value="WH_DNA-bd_sf"/>
</dbReference>
<dbReference type="SUPFAM" id="SSF46785">
    <property type="entry name" value="Winged helix' DNA-binding domain"/>
    <property type="match status" value="1"/>
</dbReference>
<feature type="compositionally biased region" description="Basic and acidic residues" evidence="12">
    <location>
        <begin position="352"/>
        <end position="369"/>
    </location>
</feature>
<dbReference type="InterPro" id="IPR035979">
    <property type="entry name" value="RBD_domain_sf"/>
</dbReference>
<evidence type="ECO:0000256" key="4">
    <source>
        <dbReference type="ARBA" id="ARBA00022679"/>
    </source>
</evidence>
<dbReference type="InterPro" id="IPR034878">
    <property type="entry name" value="La-rel_plant_RRM"/>
</dbReference>
<evidence type="ECO:0000256" key="12">
    <source>
        <dbReference type="SAM" id="MobiDB-lite"/>
    </source>
</evidence>
<dbReference type="GO" id="GO:0005634">
    <property type="term" value="C:nucleus"/>
    <property type="evidence" value="ECO:0007669"/>
    <property type="project" value="UniProtKB-SubCell"/>
</dbReference>
<keyword evidence="8 11" id="KW-0694">RNA-binding</keyword>
<dbReference type="GO" id="GO:0004674">
    <property type="term" value="F:protein serine/threonine kinase activity"/>
    <property type="evidence" value="ECO:0007669"/>
    <property type="project" value="TreeGrafter"/>
</dbReference>
<proteinExistence type="inferred from homology"/>